<dbReference type="EMBL" id="JBBNAG010000008">
    <property type="protein sequence ID" value="KAK9111838.1"/>
    <property type="molecule type" value="Genomic_DNA"/>
</dbReference>
<sequence>MDLKITRSEVRLREYSGTIQIVRQFIICWDKKTVFNHERAECFVTHIETLSTIF</sequence>
<keyword evidence="2" id="KW-1185">Reference proteome</keyword>
<proteinExistence type="predicted"/>
<accession>A0AAP0IAN5</accession>
<dbReference type="Proteomes" id="UP001419268">
    <property type="component" value="Unassembled WGS sequence"/>
</dbReference>
<protein>
    <submittedName>
        <fullName evidence="1">Uncharacterized protein</fullName>
    </submittedName>
</protein>
<reference evidence="1 2" key="1">
    <citation type="submission" date="2024-01" db="EMBL/GenBank/DDBJ databases">
        <title>Genome assemblies of Stephania.</title>
        <authorList>
            <person name="Yang L."/>
        </authorList>
    </citation>
    <scope>NUCLEOTIDE SEQUENCE [LARGE SCALE GENOMIC DNA]</scope>
    <source>
        <strain evidence="1">JXDWG</strain>
        <tissue evidence="1">Leaf</tissue>
    </source>
</reference>
<dbReference type="AlphaFoldDB" id="A0AAP0IAN5"/>
<organism evidence="1 2">
    <name type="scientific">Stephania cephalantha</name>
    <dbReference type="NCBI Taxonomy" id="152367"/>
    <lineage>
        <taxon>Eukaryota</taxon>
        <taxon>Viridiplantae</taxon>
        <taxon>Streptophyta</taxon>
        <taxon>Embryophyta</taxon>
        <taxon>Tracheophyta</taxon>
        <taxon>Spermatophyta</taxon>
        <taxon>Magnoliopsida</taxon>
        <taxon>Ranunculales</taxon>
        <taxon>Menispermaceae</taxon>
        <taxon>Menispermoideae</taxon>
        <taxon>Cissampelideae</taxon>
        <taxon>Stephania</taxon>
    </lineage>
</organism>
<evidence type="ECO:0000313" key="2">
    <source>
        <dbReference type="Proteomes" id="UP001419268"/>
    </source>
</evidence>
<comment type="caution">
    <text evidence="1">The sequence shown here is derived from an EMBL/GenBank/DDBJ whole genome shotgun (WGS) entry which is preliminary data.</text>
</comment>
<evidence type="ECO:0000313" key="1">
    <source>
        <dbReference type="EMBL" id="KAK9111838.1"/>
    </source>
</evidence>
<name>A0AAP0IAN5_9MAGN</name>
<gene>
    <name evidence="1" type="ORF">Scep_019357</name>
</gene>